<gene>
    <name evidence="2" type="ORF">SLNSH_11620</name>
</gene>
<reference evidence="3" key="1">
    <citation type="submission" date="2018-03" db="EMBL/GenBank/DDBJ databases">
        <authorList>
            <person name="Sun L."/>
            <person name="Liu H."/>
            <person name="Chen W."/>
            <person name="Huang K."/>
            <person name="Liu W."/>
            <person name="Gao X."/>
        </authorList>
    </citation>
    <scope>NUCLEOTIDE SEQUENCE [LARGE SCALE GENOMIC DNA]</scope>
    <source>
        <strain evidence="3">SH9</strain>
    </source>
</reference>
<feature type="transmembrane region" description="Helical" evidence="1">
    <location>
        <begin position="52"/>
        <end position="74"/>
    </location>
</feature>
<keyword evidence="1" id="KW-1133">Transmembrane helix</keyword>
<name>A0A2T1HSX0_9HYPH</name>
<keyword evidence="1" id="KW-0472">Membrane</keyword>
<dbReference type="EMBL" id="PVZS01000011">
    <property type="protein sequence ID" value="PSC04742.1"/>
    <property type="molecule type" value="Genomic_DNA"/>
</dbReference>
<organism evidence="2 3">
    <name type="scientific">Alsobacter soli</name>
    <dbReference type="NCBI Taxonomy" id="2109933"/>
    <lineage>
        <taxon>Bacteria</taxon>
        <taxon>Pseudomonadati</taxon>
        <taxon>Pseudomonadota</taxon>
        <taxon>Alphaproteobacteria</taxon>
        <taxon>Hyphomicrobiales</taxon>
        <taxon>Alsobacteraceae</taxon>
        <taxon>Alsobacter</taxon>
    </lineage>
</organism>
<feature type="transmembrane region" description="Helical" evidence="1">
    <location>
        <begin position="86"/>
        <end position="107"/>
    </location>
</feature>
<protein>
    <recommendedName>
        <fullName evidence="4">GlsB/YeaQ/YmgE family stress response membrane protein</fullName>
    </recommendedName>
</protein>
<dbReference type="Proteomes" id="UP000239772">
    <property type="component" value="Unassembled WGS sequence"/>
</dbReference>
<evidence type="ECO:0000313" key="3">
    <source>
        <dbReference type="Proteomes" id="UP000239772"/>
    </source>
</evidence>
<keyword evidence="1" id="KW-0812">Transmembrane</keyword>
<evidence type="ECO:0000313" key="2">
    <source>
        <dbReference type="EMBL" id="PSC04742.1"/>
    </source>
</evidence>
<evidence type="ECO:0000256" key="1">
    <source>
        <dbReference type="SAM" id="Phobius"/>
    </source>
</evidence>
<comment type="caution">
    <text evidence="2">The sequence shown here is derived from an EMBL/GenBank/DDBJ whole genome shotgun (WGS) entry which is preliminary data.</text>
</comment>
<sequence>MLGDLRISRAPPMLRTLGFVNVPAEVAAWFVFFVALGSLLAAWVVDNIMDDLGFGVIGNAVLLFLGALGGLWAWNLYEGTVRATDPVTLTLICVGSGFFAVFAMAILRRMAHG</sequence>
<accession>A0A2T1HSX0</accession>
<dbReference type="AlphaFoldDB" id="A0A2T1HSX0"/>
<evidence type="ECO:0008006" key="4">
    <source>
        <dbReference type="Google" id="ProtNLM"/>
    </source>
</evidence>
<keyword evidence="3" id="KW-1185">Reference proteome</keyword>
<proteinExistence type="predicted"/>
<feature type="transmembrane region" description="Helical" evidence="1">
    <location>
        <begin position="26"/>
        <end position="45"/>
    </location>
</feature>